<comment type="caution">
    <text evidence="1">The sequence shown here is derived from an EMBL/GenBank/DDBJ whole genome shotgun (WGS) entry which is preliminary data.</text>
</comment>
<proteinExistence type="predicted"/>
<dbReference type="AlphaFoldDB" id="A0A8T2FNI2"/>
<name>A0A8T2FNI2_9BRAS</name>
<protein>
    <submittedName>
        <fullName evidence="1">Uncharacterized protein</fullName>
    </submittedName>
</protein>
<gene>
    <name evidence="1" type="ORF">ISN45_At02g022610</name>
</gene>
<dbReference type="EMBL" id="JAEFBK010000002">
    <property type="protein sequence ID" value="KAG7637768.1"/>
    <property type="molecule type" value="Genomic_DNA"/>
</dbReference>
<dbReference type="Proteomes" id="UP000694240">
    <property type="component" value="Chromosome 2"/>
</dbReference>
<reference evidence="1 2" key="1">
    <citation type="submission" date="2020-12" db="EMBL/GenBank/DDBJ databases">
        <title>Concerted genomic and epigenomic changes stabilize Arabidopsis allopolyploids.</title>
        <authorList>
            <person name="Chen Z."/>
        </authorList>
    </citation>
    <scope>NUCLEOTIDE SEQUENCE [LARGE SCALE GENOMIC DNA]</scope>
    <source>
        <strain evidence="1">Allo738</strain>
        <tissue evidence="1">Leaf</tissue>
    </source>
</reference>
<evidence type="ECO:0000313" key="2">
    <source>
        <dbReference type="Proteomes" id="UP000694240"/>
    </source>
</evidence>
<sequence length="111" mass="13065">MIDYRRKIFMLLYHQIGRDYRPEVVSNPLCSSSQPTMLNIDEFKSKRIVNHIGVLCETMVQSHDKGHMCSDSHLFHNILYFHNTKLQVVDDNTYRRPTLSLLVCHCKCILI</sequence>
<evidence type="ECO:0000313" key="1">
    <source>
        <dbReference type="EMBL" id="KAG7637768.1"/>
    </source>
</evidence>
<organism evidence="1 2">
    <name type="scientific">Arabidopsis thaliana x Arabidopsis arenosa</name>
    <dbReference type="NCBI Taxonomy" id="1240361"/>
    <lineage>
        <taxon>Eukaryota</taxon>
        <taxon>Viridiplantae</taxon>
        <taxon>Streptophyta</taxon>
        <taxon>Embryophyta</taxon>
        <taxon>Tracheophyta</taxon>
        <taxon>Spermatophyta</taxon>
        <taxon>Magnoliopsida</taxon>
        <taxon>eudicotyledons</taxon>
        <taxon>Gunneridae</taxon>
        <taxon>Pentapetalae</taxon>
        <taxon>rosids</taxon>
        <taxon>malvids</taxon>
        <taxon>Brassicales</taxon>
        <taxon>Brassicaceae</taxon>
        <taxon>Camelineae</taxon>
        <taxon>Arabidopsis</taxon>
    </lineage>
</organism>
<keyword evidence="2" id="KW-1185">Reference proteome</keyword>
<accession>A0A8T2FNI2</accession>